<accession>A0ABR6VGG2</accession>
<dbReference type="NCBIfam" id="TIGR00003">
    <property type="entry name" value="copper ion binding protein"/>
    <property type="match status" value="1"/>
</dbReference>
<keyword evidence="2" id="KW-0479">Metal-binding</keyword>
<name>A0ABR6VGG2_9FIRM</name>
<dbReference type="InterPro" id="IPR017969">
    <property type="entry name" value="Heavy-metal-associated_CS"/>
</dbReference>
<dbReference type="PROSITE" id="PS50846">
    <property type="entry name" value="HMA_2"/>
    <property type="match status" value="2"/>
</dbReference>
<dbReference type="CDD" id="cd00371">
    <property type="entry name" value="HMA"/>
    <property type="match status" value="2"/>
</dbReference>
<dbReference type="PRINTS" id="PR00944">
    <property type="entry name" value="CUEXPORT"/>
</dbReference>
<proteinExistence type="predicted"/>
<gene>
    <name evidence="5" type="ORF">H8J70_03475</name>
</gene>
<dbReference type="InterPro" id="IPR006121">
    <property type="entry name" value="HMA_dom"/>
</dbReference>
<protein>
    <recommendedName>
        <fullName evidence="1">Copper chaperone CopZ</fullName>
    </recommendedName>
</protein>
<dbReference type="Proteomes" id="UP000606870">
    <property type="component" value="Unassembled WGS sequence"/>
</dbReference>
<dbReference type="PANTHER" id="PTHR46594:SF4">
    <property type="entry name" value="P-TYPE CATION-TRANSPORTING ATPASE"/>
    <property type="match status" value="1"/>
</dbReference>
<evidence type="ECO:0000256" key="2">
    <source>
        <dbReference type="ARBA" id="ARBA00022723"/>
    </source>
</evidence>
<evidence type="ECO:0000256" key="3">
    <source>
        <dbReference type="ARBA" id="ARBA00023008"/>
    </source>
</evidence>
<evidence type="ECO:0000256" key="1">
    <source>
        <dbReference type="ARBA" id="ARBA00015313"/>
    </source>
</evidence>
<feature type="domain" description="HMA" evidence="4">
    <location>
        <begin position="1"/>
        <end position="57"/>
    </location>
</feature>
<evidence type="ECO:0000313" key="6">
    <source>
        <dbReference type="Proteomes" id="UP000606870"/>
    </source>
</evidence>
<comment type="caution">
    <text evidence="5">The sequence shown here is derived from an EMBL/GenBank/DDBJ whole genome shotgun (WGS) entry which is preliminary data.</text>
</comment>
<dbReference type="PANTHER" id="PTHR46594">
    <property type="entry name" value="P-TYPE CATION-TRANSPORTING ATPASE"/>
    <property type="match status" value="1"/>
</dbReference>
<evidence type="ECO:0000259" key="4">
    <source>
        <dbReference type="PROSITE" id="PS50846"/>
    </source>
</evidence>
<evidence type="ECO:0000313" key="5">
    <source>
        <dbReference type="EMBL" id="MBC3536311.1"/>
    </source>
</evidence>
<dbReference type="PROSITE" id="PS01047">
    <property type="entry name" value="HMA_1"/>
    <property type="match status" value="1"/>
</dbReference>
<dbReference type="InterPro" id="IPR006122">
    <property type="entry name" value="HMA_Cu_ion-bd"/>
</dbReference>
<reference evidence="5 6" key="1">
    <citation type="submission" date="2020-08" db="EMBL/GenBank/DDBJ databases">
        <authorList>
            <person name="Liu C."/>
            <person name="Sun Q."/>
        </authorList>
    </citation>
    <scope>NUCLEOTIDE SEQUENCE [LARGE SCALE GENOMIC DNA]</scope>
    <source>
        <strain evidence="5 6">NSJ-59</strain>
    </source>
</reference>
<dbReference type="Pfam" id="PF00403">
    <property type="entry name" value="HMA"/>
    <property type="match status" value="2"/>
</dbReference>
<dbReference type="InterPro" id="IPR036163">
    <property type="entry name" value="HMA_dom_sf"/>
</dbReference>
<organism evidence="5 6">
    <name type="scientific">Megasphaera hominis</name>
    <dbReference type="NCBI Taxonomy" id="159836"/>
    <lineage>
        <taxon>Bacteria</taxon>
        <taxon>Bacillati</taxon>
        <taxon>Bacillota</taxon>
        <taxon>Negativicutes</taxon>
        <taxon>Veillonellales</taxon>
        <taxon>Veillonellaceae</taxon>
        <taxon>Megasphaera</taxon>
    </lineage>
</organism>
<dbReference type="InterPro" id="IPR000428">
    <property type="entry name" value="Cu-bd"/>
</dbReference>
<keyword evidence="3" id="KW-0186">Copper</keyword>
<feature type="domain" description="HMA" evidence="4">
    <location>
        <begin position="66"/>
        <end position="131"/>
    </location>
</feature>
<dbReference type="EMBL" id="JACOGK010000007">
    <property type="protein sequence ID" value="MBC3536311.1"/>
    <property type="molecule type" value="Genomic_DNA"/>
</dbReference>
<dbReference type="Gene3D" id="3.30.70.100">
    <property type="match status" value="2"/>
</dbReference>
<sequence length="133" mass="14091">MMCGHCTATVTKALQAMPGVTDVQVSLEDKTAVVTSTSDIPAGDFEKVITAAGYTLVQGKEESTNMKTTLKIEGMMCQHCQKHVHEALAAMDGVTAVSVDLEGKKAEVETNREIPTAEFAKVIADAGYELVTA</sequence>
<keyword evidence="6" id="KW-1185">Reference proteome</keyword>
<dbReference type="SUPFAM" id="SSF55008">
    <property type="entry name" value="HMA, heavy metal-associated domain"/>
    <property type="match status" value="2"/>
</dbReference>